<keyword evidence="8" id="KW-0131">Cell cycle</keyword>
<comment type="subcellular location">
    <subcellularLocation>
        <location evidence="1">Cytoplasm</location>
        <location evidence="1">Cytoskeleton</location>
        <location evidence="1">Microtubule organizing center</location>
        <location evidence="1">Centrosome</location>
        <location evidence="1">Centriole</location>
    </subcellularLocation>
</comment>
<feature type="region of interest" description="Disordered" evidence="12">
    <location>
        <begin position="81"/>
        <end position="100"/>
    </location>
</feature>
<comment type="similarity">
    <text evidence="2">Belongs to the POC5 family.</text>
</comment>
<feature type="compositionally biased region" description="Polar residues" evidence="12">
    <location>
        <begin position="595"/>
        <end position="608"/>
    </location>
</feature>
<sequence>MSSSEEKSASPVLPKDSDRGSSVSSDLQDEYEELLRYAVVTPKFEPSGLRQSDHMEVHQIPAVSAAVKESAHMDMEGLCPIRSEETCSPGSSSSQRDLQGTYVTDMSLSDDRVTHIESILDLWSGSLKTNVLTELRKWKLHFIEHHTLEMRQEREKHAADVRQLTNQMENLKELLHTYEISLGRKDEVIANLTHAIEKQKDRIELMKKFTKWRLQHFLGKQKAREELYANKLADRLYKLGLLRKAWAIWRSRFNAKWKEIMEKAVQTSVESMRATLTNEYEAKLQTVNSALEEARSEIIELQNQRQDYEDAMKKAFMRGVCALNLEAMSMFQGKDFKLDQVRSQLQPGPSVRSSIFRQQQEQVNSEVRSQPGLSTRSSMFRQQQEQLNDDVRNPLHPGPSTRSSMFRQQQEQVNGEVRNPLHPGPSNRPSMFHQQQEQENGEARNQLQPGPSVRSSIFQQQQQEQVVDGEARNQLHPVPSNRSIVFRQQQEQEDGEVRNPLHPVPSTRPNMFRQQQEQVNGEARNQLQPVPSVRSSIFQQQQEPVDGEVRSQLQPGPSARSNMFRQQQEQEDGKVVDLPEKRAESGAGTGGPTAKFSSFQPMPSTSSLPQPPPHFAPTTAGSAAAEDLFSSHQGHAVTSQTRLDSAAALTACGAATGSGTICISKLPTTRVVTSAQQKPGRTVTAKITGRSDFSAKNRICSNLDVLGVSPPMNSVVVEKHHPVTQQTISQAVAAKYPRTLHQSSNAIGVRHLGHNGKTPAQSHNNIQSIKVVE</sequence>
<feature type="coiled-coil region" evidence="11">
    <location>
        <begin position="154"/>
        <end position="181"/>
    </location>
</feature>
<feature type="compositionally biased region" description="Polar residues" evidence="12">
    <location>
        <begin position="400"/>
        <end position="413"/>
    </location>
</feature>
<dbReference type="Proteomes" id="UP001652622">
    <property type="component" value="Unplaced"/>
</dbReference>
<keyword evidence="13" id="KW-1185">Reference proteome</keyword>
<keyword evidence="6 11" id="KW-0175">Coiled coil</keyword>
<evidence type="ECO:0000256" key="8">
    <source>
        <dbReference type="ARBA" id="ARBA00023306"/>
    </source>
</evidence>
<feature type="compositionally biased region" description="Polar residues" evidence="12">
    <location>
        <begin position="427"/>
        <end position="458"/>
    </location>
</feature>
<keyword evidence="4" id="KW-0963">Cytoplasm</keyword>
<comment type="function">
    <text evidence="10">Essential for the assembly of the distal half of centrioles, required for centriole elongation. Acts as a negative regulator of centriole elongation.</text>
</comment>
<evidence type="ECO:0000256" key="10">
    <source>
        <dbReference type="ARBA" id="ARBA00049959"/>
    </source>
</evidence>
<evidence type="ECO:0000256" key="9">
    <source>
        <dbReference type="ARBA" id="ARBA00031694"/>
    </source>
</evidence>
<dbReference type="InterPro" id="IPR033351">
    <property type="entry name" value="POC5"/>
</dbReference>
<evidence type="ECO:0000313" key="13">
    <source>
        <dbReference type="Proteomes" id="UP001652622"/>
    </source>
</evidence>
<feature type="coiled-coil region" evidence="11">
    <location>
        <begin position="277"/>
        <end position="318"/>
    </location>
</feature>
<gene>
    <name evidence="14" type="primary">POC5</name>
</gene>
<feature type="compositionally biased region" description="Polar residues" evidence="12">
    <location>
        <begin position="343"/>
        <end position="386"/>
    </location>
</feature>
<evidence type="ECO:0000256" key="6">
    <source>
        <dbReference type="ARBA" id="ARBA00023054"/>
    </source>
</evidence>
<feature type="region of interest" description="Disordered" evidence="12">
    <location>
        <begin position="1"/>
        <end position="27"/>
    </location>
</feature>
<organism evidence="13 14">
    <name type="scientific">Pantherophis guttatus</name>
    <name type="common">Corn snake</name>
    <name type="synonym">Elaphe guttata</name>
    <dbReference type="NCBI Taxonomy" id="94885"/>
    <lineage>
        <taxon>Eukaryota</taxon>
        <taxon>Metazoa</taxon>
        <taxon>Chordata</taxon>
        <taxon>Craniata</taxon>
        <taxon>Vertebrata</taxon>
        <taxon>Euteleostomi</taxon>
        <taxon>Lepidosauria</taxon>
        <taxon>Squamata</taxon>
        <taxon>Bifurcata</taxon>
        <taxon>Unidentata</taxon>
        <taxon>Episquamata</taxon>
        <taxon>Toxicofera</taxon>
        <taxon>Serpentes</taxon>
        <taxon>Colubroidea</taxon>
        <taxon>Colubridae</taxon>
        <taxon>Colubrinae</taxon>
        <taxon>Pantherophis</taxon>
    </lineage>
</organism>
<evidence type="ECO:0000256" key="1">
    <source>
        <dbReference type="ARBA" id="ARBA00004114"/>
    </source>
</evidence>
<evidence type="ECO:0000256" key="11">
    <source>
        <dbReference type="SAM" id="Coils"/>
    </source>
</evidence>
<evidence type="ECO:0000256" key="12">
    <source>
        <dbReference type="SAM" id="MobiDB-lite"/>
    </source>
</evidence>
<reference evidence="14" key="1">
    <citation type="submission" date="2025-08" db="UniProtKB">
        <authorList>
            <consortium name="RefSeq"/>
        </authorList>
    </citation>
    <scope>IDENTIFICATION</scope>
    <source>
        <tissue evidence="14">Blood</tissue>
    </source>
</reference>
<evidence type="ECO:0000256" key="2">
    <source>
        <dbReference type="ARBA" id="ARBA00010411"/>
    </source>
</evidence>
<dbReference type="RefSeq" id="XP_060546636.1">
    <property type="nucleotide sequence ID" value="XM_060690653.1"/>
</dbReference>
<dbReference type="PANTHER" id="PTHR28618">
    <property type="entry name" value="CENTROSOMAL PROTEIN POC5"/>
    <property type="match status" value="1"/>
</dbReference>
<keyword evidence="7" id="KW-0206">Cytoskeleton</keyword>
<proteinExistence type="inferred from homology"/>
<evidence type="ECO:0000313" key="14">
    <source>
        <dbReference type="RefSeq" id="XP_060546636.1"/>
    </source>
</evidence>
<name>A0ABM3ZE33_PANGU</name>
<feature type="region of interest" description="Disordered" evidence="12">
    <location>
        <begin position="343"/>
        <end position="468"/>
    </location>
</feature>
<protein>
    <recommendedName>
        <fullName evidence="3">Centrosomal protein POC5</fullName>
    </recommendedName>
    <alternativeName>
        <fullName evidence="9">Protein of centriole 5</fullName>
    </alternativeName>
</protein>
<dbReference type="GeneID" id="117679295"/>
<feature type="compositionally biased region" description="Polar residues" evidence="12">
    <location>
        <begin position="758"/>
        <end position="773"/>
    </location>
</feature>
<feature type="compositionally biased region" description="Basic and acidic residues" evidence="12">
    <location>
        <begin position="571"/>
        <end position="584"/>
    </location>
</feature>
<evidence type="ECO:0000256" key="3">
    <source>
        <dbReference type="ARBA" id="ARBA00014910"/>
    </source>
</evidence>
<feature type="compositionally biased region" description="Polar residues" evidence="12">
    <location>
        <begin position="507"/>
        <end position="543"/>
    </location>
</feature>
<keyword evidence="5" id="KW-0677">Repeat</keyword>
<feature type="region of interest" description="Disordered" evidence="12">
    <location>
        <begin position="488"/>
        <end position="620"/>
    </location>
</feature>
<accession>A0ABM3ZE33</accession>
<evidence type="ECO:0000256" key="7">
    <source>
        <dbReference type="ARBA" id="ARBA00023212"/>
    </source>
</evidence>
<dbReference type="PANTHER" id="PTHR28618:SF1">
    <property type="entry name" value="CENTROSOMAL PROTEIN POC5"/>
    <property type="match status" value="1"/>
</dbReference>
<feature type="compositionally biased region" description="Polar residues" evidence="12">
    <location>
        <begin position="551"/>
        <end position="567"/>
    </location>
</feature>
<feature type="region of interest" description="Disordered" evidence="12">
    <location>
        <begin position="750"/>
        <end position="773"/>
    </location>
</feature>
<evidence type="ECO:0000256" key="4">
    <source>
        <dbReference type="ARBA" id="ARBA00022490"/>
    </source>
</evidence>
<evidence type="ECO:0000256" key="5">
    <source>
        <dbReference type="ARBA" id="ARBA00022737"/>
    </source>
</evidence>